<dbReference type="AlphaFoldDB" id="A0A6J8EQF7"/>
<evidence type="ECO:0000313" key="3">
    <source>
        <dbReference type="Proteomes" id="UP000507470"/>
    </source>
</evidence>
<keyword evidence="3" id="KW-1185">Reference proteome</keyword>
<feature type="compositionally biased region" description="Basic and acidic residues" evidence="1">
    <location>
        <begin position="107"/>
        <end position="140"/>
    </location>
</feature>
<evidence type="ECO:0000256" key="1">
    <source>
        <dbReference type="SAM" id="MobiDB-lite"/>
    </source>
</evidence>
<feature type="compositionally biased region" description="Polar residues" evidence="1">
    <location>
        <begin position="143"/>
        <end position="157"/>
    </location>
</feature>
<dbReference type="Proteomes" id="UP000507470">
    <property type="component" value="Unassembled WGS sequence"/>
</dbReference>
<dbReference type="EMBL" id="CACVKT020009701">
    <property type="protein sequence ID" value="CAC5422839.1"/>
    <property type="molecule type" value="Genomic_DNA"/>
</dbReference>
<protein>
    <submittedName>
        <fullName evidence="2">Uncharacterized protein</fullName>
    </submittedName>
</protein>
<name>A0A6J8EQF7_MYTCO</name>
<reference evidence="2 3" key="1">
    <citation type="submission" date="2020-06" db="EMBL/GenBank/DDBJ databases">
        <authorList>
            <person name="Li R."/>
            <person name="Bekaert M."/>
        </authorList>
    </citation>
    <scope>NUCLEOTIDE SEQUENCE [LARGE SCALE GENOMIC DNA]</scope>
    <source>
        <strain evidence="3">wild</strain>
    </source>
</reference>
<feature type="region of interest" description="Disordered" evidence="1">
    <location>
        <begin position="58"/>
        <end position="157"/>
    </location>
</feature>
<gene>
    <name evidence="2" type="ORF">MCOR_54860</name>
</gene>
<proteinExistence type="predicted"/>
<feature type="compositionally biased region" description="Basic and acidic residues" evidence="1">
    <location>
        <begin position="58"/>
        <end position="69"/>
    </location>
</feature>
<sequence length="157" mass="18675">MLSIHVLNQPIRTLVKKLTVRHYSKTIKTKQTIVNHEPTEDKIVQNILDAAYEKELKRRRLPQETKMNDQRSNMLPKGQRKLSDNREYTYSNPVDRVSQAYNLIKNKPRDDQLKRQDEKICYEPSDKMFQKSSMKDRKLLDYPTSQKNRSLTKPSKN</sequence>
<evidence type="ECO:0000313" key="2">
    <source>
        <dbReference type="EMBL" id="CAC5422839.1"/>
    </source>
</evidence>
<organism evidence="2 3">
    <name type="scientific">Mytilus coruscus</name>
    <name type="common">Sea mussel</name>
    <dbReference type="NCBI Taxonomy" id="42192"/>
    <lineage>
        <taxon>Eukaryota</taxon>
        <taxon>Metazoa</taxon>
        <taxon>Spiralia</taxon>
        <taxon>Lophotrochozoa</taxon>
        <taxon>Mollusca</taxon>
        <taxon>Bivalvia</taxon>
        <taxon>Autobranchia</taxon>
        <taxon>Pteriomorphia</taxon>
        <taxon>Mytilida</taxon>
        <taxon>Mytiloidea</taxon>
        <taxon>Mytilidae</taxon>
        <taxon>Mytilinae</taxon>
        <taxon>Mytilus</taxon>
    </lineage>
</organism>
<accession>A0A6J8EQF7</accession>